<proteinExistence type="predicted"/>
<dbReference type="PANTHER" id="PTHR31913">
    <property type="entry name" value="VACUOLAR IMPORT AND DEGRADATION PROTEIN 27"/>
    <property type="match status" value="1"/>
</dbReference>
<dbReference type="GO" id="GO:0005634">
    <property type="term" value="C:nucleus"/>
    <property type="evidence" value="ECO:0007669"/>
    <property type="project" value="TreeGrafter"/>
</dbReference>
<dbReference type="GO" id="GO:0005737">
    <property type="term" value="C:cytoplasm"/>
    <property type="evidence" value="ECO:0007669"/>
    <property type="project" value="TreeGrafter"/>
</dbReference>
<dbReference type="OrthoDB" id="305109at2759"/>
<evidence type="ECO:0000313" key="2">
    <source>
        <dbReference type="Proteomes" id="UP000683925"/>
    </source>
</evidence>
<protein>
    <submittedName>
        <fullName evidence="1">Uncharacterized protein</fullName>
    </submittedName>
</protein>
<dbReference type="AlphaFoldDB" id="A0A8S1S225"/>
<comment type="caution">
    <text evidence="1">The sequence shown here is derived from an EMBL/GenBank/DDBJ whole genome shotgun (WGS) entry which is preliminary data.</text>
</comment>
<sequence>MHFIKDIFNKVVGSKEPLVEQEIFDFVILGTIFKLDEAKYTILSSNSEFVFDQLTNDEFDHILIVRLHRASKSYNNVVGQKEGDFYFNISFFKSIQYQPLSDSIDEFSIDLIDIQGIKWSLRMHFLKSTKQDNLKILNFKLYLNKLIWIQKTKKTLPKNITELDNLIPSKQWSKFEIPNLLLQKQIINTQMRVDRSILSLSNIRTILDQQTIGDVINYLLQQRNNSIKQIYAGKLYTLYTQLAETRLINPLVIMTLNIVSNAESRIELYNQDRQLLLTQQMKDLANFQLDTDENFLSWVYYDGQNQSVLYLKFDNLDGAKSMASILRKSKINMRKKTNLQLETSTSFSQISITTINLNESYNQVQLKKQKKYIYKDDIYTIKGGLKTATTKKILLNEADNLIILEDKTISFLNYNRTYQINQHIKFDKTYLDYNSKKLVLYIQFQYVLHMIDLGTQTQDIIKLNFQIADVCSYENQFILLSNQSVYVLREGNSIQKINEIDQNLIDNYQIIRCSINGSIVIGTFQGLVLVFDNILTMKQVNIFEGQGDLIQDIVLSTDEKFIIINNSQYIQYQQIITNHQNGYQQKLDLKPSPIIVQLHPEDLILMGIYNYPNFQHVRMDKKNKVIAAQLENLQVIWNVQQITHQQQNSYQIFILPEEIFDQQYREEDIIILSESKISIRECS</sequence>
<gene>
    <name evidence="1" type="ORF">POCTA_138.1.T0040260</name>
</gene>
<reference evidence="1" key="1">
    <citation type="submission" date="2021-01" db="EMBL/GenBank/DDBJ databases">
        <authorList>
            <consortium name="Genoscope - CEA"/>
            <person name="William W."/>
        </authorList>
    </citation>
    <scope>NUCLEOTIDE SEQUENCE</scope>
</reference>
<evidence type="ECO:0000313" key="1">
    <source>
        <dbReference type="EMBL" id="CAD8133049.1"/>
    </source>
</evidence>
<keyword evidence="2" id="KW-1185">Reference proteome</keyword>
<dbReference type="OMA" id="FQHVRMD"/>
<dbReference type="PANTHER" id="PTHR31913:SF0">
    <property type="entry name" value="VACUOLAR IMPORT AND DEGRADATION PROTEIN 27"/>
    <property type="match status" value="1"/>
</dbReference>
<accession>A0A8S1S225</accession>
<name>A0A8S1S225_PAROT</name>
<dbReference type="EMBL" id="CAJJDP010000003">
    <property type="protein sequence ID" value="CAD8133049.1"/>
    <property type="molecule type" value="Genomic_DNA"/>
</dbReference>
<dbReference type="Proteomes" id="UP000683925">
    <property type="component" value="Unassembled WGS sequence"/>
</dbReference>
<dbReference type="InterPro" id="IPR040458">
    <property type="entry name" value="Vid27"/>
</dbReference>
<organism evidence="1 2">
    <name type="scientific">Paramecium octaurelia</name>
    <dbReference type="NCBI Taxonomy" id="43137"/>
    <lineage>
        <taxon>Eukaryota</taxon>
        <taxon>Sar</taxon>
        <taxon>Alveolata</taxon>
        <taxon>Ciliophora</taxon>
        <taxon>Intramacronucleata</taxon>
        <taxon>Oligohymenophorea</taxon>
        <taxon>Peniculida</taxon>
        <taxon>Parameciidae</taxon>
        <taxon>Paramecium</taxon>
    </lineage>
</organism>